<dbReference type="AlphaFoldDB" id="A0A512NKK5"/>
<keyword evidence="8" id="KW-1185">Reference proteome</keyword>
<gene>
    <name evidence="7" type="primary">tfdA_10</name>
    <name evidence="7" type="ORF">RSO01_66320</name>
</gene>
<dbReference type="Pfam" id="PF02668">
    <property type="entry name" value="TauD"/>
    <property type="match status" value="1"/>
</dbReference>
<dbReference type="OrthoDB" id="7346227at2"/>
<keyword evidence="4" id="KW-0560">Oxidoreductase</keyword>
<dbReference type="Proteomes" id="UP000321058">
    <property type="component" value="Unassembled WGS sequence"/>
</dbReference>
<reference evidence="7 8" key="1">
    <citation type="submission" date="2019-07" db="EMBL/GenBank/DDBJ databases">
        <title>Whole genome shotgun sequence of Reyranella soli NBRC 108950.</title>
        <authorList>
            <person name="Hosoyama A."/>
            <person name="Uohara A."/>
            <person name="Ohji S."/>
            <person name="Ichikawa N."/>
        </authorList>
    </citation>
    <scope>NUCLEOTIDE SEQUENCE [LARGE SCALE GENOMIC DNA]</scope>
    <source>
        <strain evidence="7 8">NBRC 108950</strain>
    </source>
</reference>
<evidence type="ECO:0000256" key="5">
    <source>
        <dbReference type="ARBA" id="ARBA00023004"/>
    </source>
</evidence>
<evidence type="ECO:0000259" key="6">
    <source>
        <dbReference type="Pfam" id="PF02668"/>
    </source>
</evidence>
<name>A0A512NKK5_9HYPH</name>
<evidence type="ECO:0000256" key="3">
    <source>
        <dbReference type="ARBA" id="ARBA00022964"/>
    </source>
</evidence>
<dbReference type="InterPro" id="IPR042098">
    <property type="entry name" value="TauD-like_sf"/>
</dbReference>
<dbReference type="InterPro" id="IPR003819">
    <property type="entry name" value="TauD/TfdA-like"/>
</dbReference>
<dbReference type="InterPro" id="IPR051178">
    <property type="entry name" value="TfdA_dioxygenase"/>
</dbReference>
<evidence type="ECO:0000256" key="4">
    <source>
        <dbReference type="ARBA" id="ARBA00023002"/>
    </source>
</evidence>
<keyword evidence="2" id="KW-0479">Metal-binding</keyword>
<comment type="similarity">
    <text evidence="1">Belongs to the TfdA dioxygenase family.</text>
</comment>
<evidence type="ECO:0000256" key="2">
    <source>
        <dbReference type="ARBA" id="ARBA00022723"/>
    </source>
</evidence>
<evidence type="ECO:0000256" key="1">
    <source>
        <dbReference type="ARBA" id="ARBA00005896"/>
    </source>
</evidence>
<dbReference type="GO" id="GO:0046872">
    <property type="term" value="F:metal ion binding"/>
    <property type="evidence" value="ECO:0007669"/>
    <property type="project" value="UniProtKB-KW"/>
</dbReference>
<comment type="caution">
    <text evidence="7">The sequence shown here is derived from an EMBL/GenBank/DDBJ whole genome shotgun (WGS) entry which is preliminary data.</text>
</comment>
<dbReference type="PANTHER" id="PTHR43779:SF3">
    <property type="entry name" value="(3R)-3-[(CARBOXYMETHYL)AMINO]FATTY ACID OXYGENASE_DECARBOXYLASE"/>
    <property type="match status" value="1"/>
</dbReference>
<evidence type="ECO:0000313" key="7">
    <source>
        <dbReference type="EMBL" id="GEP59466.1"/>
    </source>
</evidence>
<dbReference type="PANTHER" id="PTHR43779">
    <property type="entry name" value="DIOXYGENASE RV0097-RELATED"/>
    <property type="match status" value="1"/>
</dbReference>
<organism evidence="7 8">
    <name type="scientific">Reyranella soli</name>
    <dbReference type="NCBI Taxonomy" id="1230389"/>
    <lineage>
        <taxon>Bacteria</taxon>
        <taxon>Pseudomonadati</taxon>
        <taxon>Pseudomonadota</taxon>
        <taxon>Alphaproteobacteria</taxon>
        <taxon>Hyphomicrobiales</taxon>
        <taxon>Reyranellaceae</taxon>
        <taxon>Reyranella</taxon>
    </lineage>
</organism>
<dbReference type="RefSeq" id="WP_147154848.1">
    <property type="nucleotide sequence ID" value="NZ_BKAJ01000132.1"/>
</dbReference>
<dbReference type="GO" id="GO:0016706">
    <property type="term" value="F:2-oxoglutarate-dependent dioxygenase activity"/>
    <property type="evidence" value="ECO:0007669"/>
    <property type="project" value="UniProtKB-ARBA"/>
</dbReference>
<evidence type="ECO:0000313" key="8">
    <source>
        <dbReference type="Proteomes" id="UP000321058"/>
    </source>
</evidence>
<dbReference type="Gene3D" id="3.60.130.10">
    <property type="entry name" value="Clavaminate synthase-like"/>
    <property type="match status" value="1"/>
</dbReference>
<proteinExistence type="inferred from homology"/>
<feature type="domain" description="TauD/TfdA-like" evidence="6">
    <location>
        <begin position="5"/>
        <end position="282"/>
    </location>
</feature>
<keyword evidence="5" id="KW-0408">Iron</keyword>
<keyword evidence="3 7" id="KW-0223">Dioxygenase</keyword>
<protein>
    <submittedName>
        <fullName evidence="7">Alpha-ketoglutarate-dependent 2,4-dichlorophenoxyacetate dioxygenase</fullName>
    </submittedName>
</protein>
<sequence>MSITVKPVTPDFVAEISGLDLAQPLAPADRDAIEAAINQYAIVIFHDQKLTDEQQIDFARSFGPLASPAQKARHTGIKHRIASNDIADISNLDGDGNVLEANSKRRLDWLANRLWHTDASFRAVPGALSMLYAHVVPDAGGETEFADLRAAYDALPQKTRDRIEPLIAEHSIWHSRGQLAVTMYTEEELKSLPPVPQRVVRRHPGSHRKTLYLAAHASHIIGMPVADGRLLLMDLIEHATQRPFVHSHTWKQGDLVIWDNRCTMHRARPFDTTKVRDLRRVTTRDVASTLEQAA</sequence>
<dbReference type="EMBL" id="BKAJ01000132">
    <property type="protein sequence ID" value="GEP59466.1"/>
    <property type="molecule type" value="Genomic_DNA"/>
</dbReference>
<accession>A0A512NKK5</accession>
<dbReference type="SUPFAM" id="SSF51197">
    <property type="entry name" value="Clavaminate synthase-like"/>
    <property type="match status" value="1"/>
</dbReference>